<reference evidence="3 4" key="1">
    <citation type="submission" date="2022-03" db="EMBL/GenBank/DDBJ databases">
        <authorList>
            <person name="Jo J.-H."/>
            <person name="Im W.-T."/>
        </authorList>
    </citation>
    <scope>NUCLEOTIDE SEQUENCE [LARGE SCALE GENOMIC DNA]</scope>
    <source>
        <strain evidence="3 4">SM33</strain>
    </source>
</reference>
<dbReference type="Proteomes" id="UP001203058">
    <property type="component" value="Unassembled WGS sequence"/>
</dbReference>
<keyword evidence="2" id="KW-0732">Signal</keyword>
<sequence length="95" mass="10109">MFVRPLALTFAFSLAAVPPATAQTASKATGYDPNEKVCESIPAIGSRLAKKKVCGTRAEWEEKKRLDREAVEQAQRQIGGPCTTVGNKNTGGPSC</sequence>
<dbReference type="EMBL" id="JAKZHW010000002">
    <property type="protein sequence ID" value="MCH8617095.1"/>
    <property type="molecule type" value="Genomic_DNA"/>
</dbReference>
<feature type="region of interest" description="Disordered" evidence="1">
    <location>
        <begin position="75"/>
        <end position="95"/>
    </location>
</feature>
<keyword evidence="4" id="KW-1185">Reference proteome</keyword>
<feature type="compositionally biased region" description="Polar residues" evidence="1">
    <location>
        <begin position="84"/>
        <end position="95"/>
    </location>
</feature>
<comment type="caution">
    <text evidence="3">The sequence shown here is derived from an EMBL/GenBank/DDBJ whole genome shotgun (WGS) entry which is preliminary data.</text>
</comment>
<evidence type="ECO:0000256" key="2">
    <source>
        <dbReference type="SAM" id="SignalP"/>
    </source>
</evidence>
<gene>
    <name evidence="3" type="ORF">LZ016_13425</name>
</gene>
<organism evidence="3 4">
    <name type="scientific">Sphingomonas telluris</name>
    <dbReference type="NCBI Taxonomy" id="2907998"/>
    <lineage>
        <taxon>Bacteria</taxon>
        <taxon>Pseudomonadati</taxon>
        <taxon>Pseudomonadota</taxon>
        <taxon>Alphaproteobacteria</taxon>
        <taxon>Sphingomonadales</taxon>
        <taxon>Sphingomonadaceae</taxon>
        <taxon>Sphingomonas</taxon>
    </lineage>
</organism>
<evidence type="ECO:0000313" key="4">
    <source>
        <dbReference type="Proteomes" id="UP001203058"/>
    </source>
</evidence>
<dbReference type="RefSeq" id="WP_241447965.1">
    <property type="nucleotide sequence ID" value="NZ_JAKZHW010000002.1"/>
</dbReference>
<protein>
    <recommendedName>
        <fullName evidence="5">Secreted protein</fullName>
    </recommendedName>
</protein>
<evidence type="ECO:0000313" key="3">
    <source>
        <dbReference type="EMBL" id="MCH8617095.1"/>
    </source>
</evidence>
<feature type="signal peptide" evidence="2">
    <location>
        <begin position="1"/>
        <end position="22"/>
    </location>
</feature>
<evidence type="ECO:0008006" key="5">
    <source>
        <dbReference type="Google" id="ProtNLM"/>
    </source>
</evidence>
<proteinExistence type="predicted"/>
<feature type="chain" id="PRO_5045643213" description="Secreted protein" evidence="2">
    <location>
        <begin position="23"/>
        <end position="95"/>
    </location>
</feature>
<name>A0ABS9VQ51_9SPHN</name>
<evidence type="ECO:0000256" key="1">
    <source>
        <dbReference type="SAM" id="MobiDB-lite"/>
    </source>
</evidence>
<accession>A0ABS9VQ51</accession>